<name>A0AAN7X3A7_ELEMC</name>
<protein>
    <submittedName>
        <fullName evidence="2">Uncharacterized protein</fullName>
    </submittedName>
</protein>
<evidence type="ECO:0000256" key="1">
    <source>
        <dbReference type="SAM" id="MobiDB-lite"/>
    </source>
</evidence>
<gene>
    <name evidence="2" type="ORF">PBY51_006382</name>
</gene>
<organism evidence="2 3">
    <name type="scientific">Eleginops maclovinus</name>
    <name type="common">Patagonian blennie</name>
    <name type="synonym">Eleginus maclovinus</name>
    <dbReference type="NCBI Taxonomy" id="56733"/>
    <lineage>
        <taxon>Eukaryota</taxon>
        <taxon>Metazoa</taxon>
        <taxon>Chordata</taxon>
        <taxon>Craniata</taxon>
        <taxon>Vertebrata</taxon>
        <taxon>Euteleostomi</taxon>
        <taxon>Actinopterygii</taxon>
        <taxon>Neopterygii</taxon>
        <taxon>Teleostei</taxon>
        <taxon>Neoteleostei</taxon>
        <taxon>Acanthomorphata</taxon>
        <taxon>Eupercaria</taxon>
        <taxon>Perciformes</taxon>
        <taxon>Notothenioidei</taxon>
        <taxon>Eleginopidae</taxon>
        <taxon>Eleginops</taxon>
    </lineage>
</organism>
<sequence>MEAQYSHVQRSWSSCRLIVLLKASESLSAFRFSSPRKVSKVSKPRNQQRVRSGARFSDRDLPAGRGQN</sequence>
<evidence type="ECO:0000313" key="3">
    <source>
        <dbReference type="Proteomes" id="UP001346869"/>
    </source>
</evidence>
<reference evidence="2 3" key="2">
    <citation type="journal article" date="2023" name="Mol. Biol. Evol.">
        <title>Genomics of Secondarily Temperate Adaptation in the Only Non-Antarctic Icefish.</title>
        <authorList>
            <person name="Rivera-Colon A.G."/>
            <person name="Rayamajhi N."/>
            <person name="Minhas B.F."/>
            <person name="Madrigal G."/>
            <person name="Bilyk K.T."/>
            <person name="Yoon V."/>
            <person name="Hune M."/>
            <person name="Gregory S."/>
            <person name="Cheng C.H.C."/>
            <person name="Catchen J.M."/>
        </authorList>
    </citation>
    <scope>NUCLEOTIDE SEQUENCE [LARGE SCALE GENOMIC DNA]</scope>
    <source>
        <strain evidence="2">JMC-PN-2008</strain>
    </source>
</reference>
<dbReference type="Proteomes" id="UP001346869">
    <property type="component" value="Unassembled WGS sequence"/>
</dbReference>
<dbReference type="EMBL" id="JAUZQC010000020">
    <property type="protein sequence ID" value="KAK5852529.1"/>
    <property type="molecule type" value="Genomic_DNA"/>
</dbReference>
<proteinExistence type="predicted"/>
<comment type="caution">
    <text evidence="2">The sequence shown here is derived from an EMBL/GenBank/DDBJ whole genome shotgun (WGS) entry which is preliminary data.</text>
</comment>
<keyword evidence="3" id="KW-1185">Reference proteome</keyword>
<accession>A0AAN7X3A7</accession>
<dbReference type="AlphaFoldDB" id="A0AAN7X3A7"/>
<feature type="compositionally biased region" description="Basic residues" evidence="1">
    <location>
        <begin position="37"/>
        <end position="48"/>
    </location>
</feature>
<feature type="region of interest" description="Disordered" evidence="1">
    <location>
        <begin position="36"/>
        <end position="68"/>
    </location>
</feature>
<reference evidence="2 3" key="1">
    <citation type="journal article" date="2023" name="Genes (Basel)">
        <title>Chromosome-Level Genome Assembly and Circadian Gene Repertoire of the Patagonia Blennie Eleginops maclovinus-The Closest Ancestral Proxy of Antarctic Cryonotothenioids.</title>
        <authorList>
            <person name="Cheng C.C."/>
            <person name="Rivera-Colon A.G."/>
            <person name="Minhas B.F."/>
            <person name="Wilson L."/>
            <person name="Rayamajhi N."/>
            <person name="Vargas-Chacoff L."/>
            <person name="Catchen J.M."/>
        </authorList>
    </citation>
    <scope>NUCLEOTIDE SEQUENCE [LARGE SCALE GENOMIC DNA]</scope>
    <source>
        <strain evidence="2">JMC-PN-2008</strain>
    </source>
</reference>
<evidence type="ECO:0000313" key="2">
    <source>
        <dbReference type="EMBL" id="KAK5852529.1"/>
    </source>
</evidence>